<dbReference type="GO" id="GO:0005886">
    <property type="term" value="C:plasma membrane"/>
    <property type="evidence" value="ECO:0007669"/>
    <property type="project" value="UniProtKB-SubCell"/>
</dbReference>
<dbReference type="Pfam" id="PF02687">
    <property type="entry name" value="FtsX"/>
    <property type="match status" value="2"/>
</dbReference>
<dbReference type="NCBIfam" id="NF038404">
    <property type="entry name" value="perm_prefix_2"/>
    <property type="match status" value="1"/>
</dbReference>
<dbReference type="EMBL" id="CP032382">
    <property type="protein sequence ID" value="AYB33708.1"/>
    <property type="molecule type" value="Genomic_DNA"/>
</dbReference>
<comment type="subcellular location">
    <subcellularLocation>
        <location evidence="1">Cell membrane</location>
        <topology evidence="1">Multi-pass membrane protein</topology>
    </subcellularLocation>
</comment>
<dbReference type="InterPro" id="IPR025857">
    <property type="entry name" value="MacB_PCD"/>
</dbReference>
<dbReference type="PANTHER" id="PTHR30572:SF18">
    <property type="entry name" value="ABC-TYPE MACROLIDE FAMILY EXPORT SYSTEM PERMEASE COMPONENT 2"/>
    <property type="match status" value="1"/>
</dbReference>
<proteinExistence type="predicted"/>
<feature type="transmembrane region" description="Helical" evidence="6">
    <location>
        <begin position="427"/>
        <end position="448"/>
    </location>
</feature>
<evidence type="ECO:0000256" key="3">
    <source>
        <dbReference type="ARBA" id="ARBA00022692"/>
    </source>
</evidence>
<reference evidence="10" key="1">
    <citation type="submission" date="2018-09" db="EMBL/GenBank/DDBJ databases">
        <title>Chryseolinea sp. KIS68-18 isolated from soil.</title>
        <authorList>
            <person name="Weon H.-Y."/>
            <person name="Kwon S.-W."/>
            <person name="Lee S.A."/>
        </authorList>
    </citation>
    <scope>NUCLEOTIDE SEQUENCE [LARGE SCALE GENOMIC DNA]</scope>
    <source>
        <strain evidence="10">KIS68-18</strain>
    </source>
</reference>
<dbReference type="Pfam" id="PF12704">
    <property type="entry name" value="MacB_PCD"/>
    <property type="match status" value="2"/>
</dbReference>
<evidence type="ECO:0000256" key="5">
    <source>
        <dbReference type="ARBA" id="ARBA00023136"/>
    </source>
</evidence>
<evidence type="ECO:0000256" key="2">
    <source>
        <dbReference type="ARBA" id="ARBA00022475"/>
    </source>
</evidence>
<sequence>MNTNNSPKPHPPRWAEKFVKWYCAPHLADEILGDMQEEFDHNVKFFGERRARREYVRNVIGFFKPFAIKRKTETQGWPTGGSQMRSHYFTVAFRNLSRQKTFSIINIAGLSLGLACCMLIALYTKDETSYDKFHQRIDQIYQLTCTRIEKNKKDEKFASAAMVQGPAFKQEISEIEDFVRVKPAQVTIMNGTEILTENVQWVDEKFFTIFSFRLISGNPEKVLSDIHSLVLTETAALKYFGTTDAIGQRLSIQIDGRFEPFQVSGISKDPPQNSTLKFTMLLPFNYLAEIHPDKGWHWVSFPTYFVLGPQADPVAVIAKMRAVYQTQAKMEIDEMKRQGYDNKTLWGLQPFAHMHLNTEYQGTPESSDPIYSYILSGIAVFILLIACINFINLAIAQSLRRSREIGIRKVIGGLRVQLIRQFLSESFALCFIAFVIALAIALLVLPVFNELSNKQLSLTYLLDLNLVTGGIGLYVIIGLATGFYPALVLSGFNPAKALYNRVQYSGKNYLSKSLVVIQFALATFLIIATFFLYAQFDFLTQKDLGYNDKNLVEVTINRAIMDKALTRTLKNEFSRLPGVELIAPRNVGHFGGLTKANENEITATYTHVDEDFIPTLRVALAEGRNFSKAFPGDSIYSVLVNQTFVNEAGWTNAIGKTIDYMSLPDWGDKKMTVVGVVKDFHSESLKERIKPEILTYEPKLPLGKFLVRIAPDHVPETLHAMEGLFLKMFPHDAFQYAFKDDLNRNYYQAENKWKQIITIAACLAIFISCIGLFGLTALNTESRTKEIGIRKVLGASVTQIIGTISGGIIKLVLIGLVIATPLVWYAVDSWLRNFAYRVELTPVTFLSAGLFVTGIALITVSLQAMKAALANPTKSLKSE</sequence>
<keyword evidence="3 6" id="KW-0812">Transmembrane</keyword>
<evidence type="ECO:0000313" key="10">
    <source>
        <dbReference type="Proteomes" id="UP000266183"/>
    </source>
</evidence>
<feature type="transmembrane region" description="Helical" evidence="6">
    <location>
        <begin position="800"/>
        <end position="825"/>
    </location>
</feature>
<name>A0A385SYA9_9BACT</name>
<dbReference type="Proteomes" id="UP000266183">
    <property type="component" value="Chromosome"/>
</dbReference>
<feature type="domain" description="ABC3 transporter permease C-terminal" evidence="7">
    <location>
        <begin position="378"/>
        <end position="494"/>
    </location>
</feature>
<evidence type="ECO:0000313" key="9">
    <source>
        <dbReference type="EMBL" id="AYB33708.1"/>
    </source>
</evidence>
<accession>A0A385SYA9</accession>
<keyword evidence="5 6" id="KW-0472">Membrane</keyword>
<feature type="transmembrane region" description="Helical" evidence="6">
    <location>
        <begin position="370"/>
        <end position="395"/>
    </location>
</feature>
<feature type="transmembrane region" description="Helical" evidence="6">
    <location>
        <begin position="468"/>
        <end position="492"/>
    </location>
</feature>
<evidence type="ECO:0000259" key="8">
    <source>
        <dbReference type="Pfam" id="PF12704"/>
    </source>
</evidence>
<feature type="domain" description="MacB-like periplasmic core" evidence="8">
    <location>
        <begin position="103"/>
        <end position="322"/>
    </location>
</feature>
<keyword evidence="2" id="KW-1003">Cell membrane</keyword>
<feature type="domain" description="MacB-like periplasmic core" evidence="8">
    <location>
        <begin position="520"/>
        <end position="680"/>
    </location>
</feature>
<feature type="transmembrane region" description="Helical" evidence="6">
    <location>
        <begin position="104"/>
        <end position="123"/>
    </location>
</feature>
<evidence type="ECO:0000256" key="1">
    <source>
        <dbReference type="ARBA" id="ARBA00004651"/>
    </source>
</evidence>
<evidence type="ECO:0000256" key="6">
    <source>
        <dbReference type="SAM" id="Phobius"/>
    </source>
</evidence>
<dbReference type="OrthoDB" id="5933722at2"/>
<gene>
    <name evidence="9" type="ORF">D4L85_25390</name>
</gene>
<keyword evidence="4 6" id="KW-1133">Transmembrane helix</keyword>
<evidence type="ECO:0000256" key="4">
    <source>
        <dbReference type="ARBA" id="ARBA00022989"/>
    </source>
</evidence>
<protein>
    <submittedName>
        <fullName evidence="9">ABC transporter permease</fullName>
    </submittedName>
</protein>
<dbReference type="InterPro" id="IPR003838">
    <property type="entry name" value="ABC3_permease_C"/>
</dbReference>
<feature type="domain" description="ABC3 transporter permease C-terminal" evidence="7">
    <location>
        <begin position="759"/>
        <end position="869"/>
    </location>
</feature>
<keyword evidence="10" id="KW-1185">Reference proteome</keyword>
<dbReference type="KEGG" id="chk:D4L85_25390"/>
<feature type="transmembrane region" description="Helical" evidence="6">
    <location>
        <begin position="513"/>
        <end position="534"/>
    </location>
</feature>
<dbReference type="AlphaFoldDB" id="A0A385SYA9"/>
<dbReference type="GO" id="GO:0022857">
    <property type="term" value="F:transmembrane transporter activity"/>
    <property type="evidence" value="ECO:0007669"/>
    <property type="project" value="TreeGrafter"/>
</dbReference>
<dbReference type="RefSeq" id="WP_119756937.1">
    <property type="nucleotide sequence ID" value="NZ_CP032382.1"/>
</dbReference>
<dbReference type="InterPro" id="IPR050250">
    <property type="entry name" value="Macrolide_Exporter_MacB"/>
</dbReference>
<dbReference type="InterPro" id="IPR047699">
    <property type="entry name" value="Permease_put_prefix"/>
</dbReference>
<organism evidence="9 10">
    <name type="scientific">Chryseolinea soli</name>
    <dbReference type="NCBI Taxonomy" id="2321403"/>
    <lineage>
        <taxon>Bacteria</taxon>
        <taxon>Pseudomonadati</taxon>
        <taxon>Bacteroidota</taxon>
        <taxon>Cytophagia</taxon>
        <taxon>Cytophagales</taxon>
        <taxon>Fulvivirgaceae</taxon>
        <taxon>Chryseolinea</taxon>
    </lineage>
</organism>
<dbReference type="PANTHER" id="PTHR30572">
    <property type="entry name" value="MEMBRANE COMPONENT OF TRANSPORTER-RELATED"/>
    <property type="match status" value="1"/>
</dbReference>
<feature type="transmembrane region" description="Helical" evidence="6">
    <location>
        <begin position="756"/>
        <end position="779"/>
    </location>
</feature>
<feature type="transmembrane region" description="Helical" evidence="6">
    <location>
        <begin position="845"/>
        <end position="865"/>
    </location>
</feature>
<evidence type="ECO:0000259" key="7">
    <source>
        <dbReference type="Pfam" id="PF02687"/>
    </source>
</evidence>